<dbReference type="Pfam" id="PF16450">
    <property type="entry name" value="Prot_ATP_ID_OB_C"/>
    <property type="match status" value="1"/>
</dbReference>
<evidence type="ECO:0000259" key="7">
    <source>
        <dbReference type="SMART" id="SM00382"/>
    </source>
</evidence>
<feature type="compositionally biased region" description="Basic and acidic residues" evidence="6">
    <location>
        <begin position="468"/>
        <end position="480"/>
    </location>
</feature>
<evidence type="ECO:0000256" key="6">
    <source>
        <dbReference type="SAM" id="MobiDB-lite"/>
    </source>
</evidence>
<dbReference type="Gene3D" id="2.40.50.140">
    <property type="entry name" value="Nucleic acid-binding proteins"/>
    <property type="match status" value="1"/>
</dbReference>
<evidence type="ECO:0000313" key="8">
    <source>
        <dbReference type="EMBL" id="GJS88418.1"/>
    </source>
</evidence>
<protein>
    <submittedName>
        <fullName evidence="8">26S proteasome regulatory subunit S10B homolog B</fullName>
    </submittedName>
</protein>
<dbReference type="Gene3D" id="3.40.50.300">
    <property type="entry name" value="P-loop containing nucleotide triphosphate hydrolases"/>
    <property type="match status" value="1"/>
</dbReference>
<dbReference type="EMBL" id="BQNB010011271">
    <property type="protein sequence ID" value="GJS88418.1"/>
    <property type="molecule type" value="Genomic_DNA"/>
</dbReference>
<feature type="region of interest" description="Disordered" evidence="6">
    <location>
        <begin position="388"/>
        <end position="529"/>
    </location>
</feature>
<dbReference type="InterPro" id="IPR027417">
    <property type="entry name" value="P-loop_NTPase"/>
</dbReference>
<evidence type="ECO:0000256" key="3">
    <source>
        <dbReference type="ARBA" id="ARBA00022840"/>
    </source>
</evidence>
<dbReference type="InterPro" id="IPR012340">
    <property type="entry name" value="NA-bd_OB-fold"/>
</dbReference>
<sequence>MTSEGEEAVRRRGAVTEYRKKMLQHKELDSRVRTVRESLRTTKKDYAKTEDDLKSLQSVGQIIGEVLRPLDNERLIVKASSGPRYVVGCRSKVDKEKLTAGTRVVLDMTTLTIMRALPREVDPVVYNMLHEDPGNVSYSAVGGLGDQIRELRESIELPLMNPELFVRVGIKPPKGVLLYGPPGTGKTLLARAIASNIDANFLKVVSSAIIDKYIGESARLIREMFSYARDHQPCIIFMDEIDAIGGRRFSEGTSADREIQRTLMELLNQLDGFDQLGKVKMIMATNRPDVLDPALLRPGRLDRKIEIPLPNEQSRMEILKIHAAGIAKHGEIDYEAVVKLAEGFNGADLRNVCTEAGMSAIRAERDYVIHEDFMKVGAVREALRSKKKDYAKTKDDLKSLKSVGQSSGEVPRPQGNKPCKEAPRSKKKDCAKTKDDLKSLQSVGQSTGEVPRPQGNNNKQLTKKLQKTKNDHAKTEDKLKSLKSTGQSIAEMQRPLDNEPCGAETQGGEETERGKEASVKCSNADFRKD</sequence>
<organism evidence="8 9">
    <name type="scientific">Tanacetum coccineum</name>
    <dbReference type="NCBI Taxonomy" id="301880"/>
    <lineage>
        <taxon>Eukaryota</taxon>
        <taxon>Viridiplantae</taxon>
        <taxon>Streptophyta</taxon>
        <taxon>Embryophyta</taxon>
        <taxon>Tracheophyta</taxon>
        <taxon>Spermatophyta</taxon>
        <taxon>Magnoliopsida</taxon>
        <taxon>eudicotyledons</taxon>
        <taxon>Gunneridae</taxon>
        <taxon>Pentapetalae</taxon>
        <taxon>asterids</taxon>
        <taxon>campanulids</taxon>
        <taxon>Asterales</taxon>
        <taxon>Asteraceae</taxon>
        <taxon>Asteroideae</taxon>
        <taxon>Anthemideae</taxon>
        <taxon>Anthemidinae</taxon>
        <taxon>Tanacetum</taxon>
    </lineage>
</organism>
<feature type="compositionally biased region" description="Basic and acidic residues" evidence="6">
    <location>
        <begin position="418"/>
        <end position="438"/>
    </location>
</feature>
<dbReference type="InterPro" id="IPR003960">
    <property type="entry name" value="ATPase_AAA_CS"/>
</dbReference>
<feature type="compositionally biased region" description="Polar residues" evidence="6">
    <location>
        <begin position="439"/>
        <end position="448"/>
    </location>
</feature>
<feature type="domain" description="AAA+ ATPase" evidence="7">
    <location>
        <begin position="172"/>
        <end position="311"/>
    </location>
</feature>
<dbReference type="Gene3D" id="1.10.8.60">
    <property type="match status" value="1"/>
</dbReference>
<dbReference type="Pfam" id="PF17862">
    <property type="entry name" value="AAA_lid_3"/>
    <property type="match status" value="1"/>
</dbReference>
<reference evidence="8" key="1">
    <citation type="journal article" date="2022" name="Int. J. Mol. Sci.">
        <title>Draft Genome of Tanacetum Coccineum: Genomic Comparison of Closely Related Tanacetum-Family Plants.</title>
        <authorList>
            <person name="Yamashiro T."/>
            <person name="Shiraishi A."/>
            <person name="Nakayama K."/>
            <person name="Satake H."/>
        </authorList>
    </citation>
    <scope>NUCLEOTIDE SEQUENCE</scope>
</reference>
<comment type="caution">
    <text evidence="8">The sequence shown here is derived from an EMBL/GenBank/DDBJ whole genome shotgun (WGS) entry which is preliminary data.</text>
</comment>
<dbReference type="InterPro" id="IPR050221">
    <property type="entry name" value="26S_Proteasome_ATPase"/>
</dbReference>
<keyword evidence="4 8" id="KW-0647">Proteasome</keyword>
<dbReference type="PROSITE" id="PS00674">
    <property type="entry name" value="AAA"/>
    <property type="match status" value="1"/>
</dbReference>
<gene>
    <name evidence="8" type="ORF">Tco_0771054</name>
</gene>
<keyword evidence="2 5" id="KW-0547">Nucleotide-binding</keyword>
<accession>A0ABQ4ZI13</accession>
<dbReference type="GO" id="GO:0000502">
    <property type="term" value="C:proteasome complex"/>
    <property type="evidence" value="ECO:0007669"/>
    <property type="project" value="UniProtKB-KW"/>
</dbReference>
<dbReference type="InterPro" id="IPR003959">
    <property type="entry name" value="ATPase_AAA_core"/>
</dbReference>
<dbReference type="Proteomes" id="UP001151760">
    <property type="component" value="Unassembled WGS sequence"/>
</dbReference>
<evidence type="ECO:0000256" key="4">
    <source>
        <dbReference type="ARBA" id="ARBA00022942"/>
    </source>
</evidence>
<dbReference type="Pfam" id="PF00004">
    <property type="entry name" value="AAA"/>
    <property type="match status" value="1"/>
</dbReference>
<dbReference type="InterPro" id="IPR032501">
    <property type="entry name" value="Prot_ATP_ID_OB_2nd"/>
</dbReference>
<proteinExistence type="inferred from homology"/>
<evidence type="ECO:0000313" key="9">
    <source>
        <dbReference type="Proteomes" id="UP001151760"/>
    </source>
</evidence>
<feature type="compositionally biased region" description="Basic and acidic residues" evidence="6">
    <location>
        <begin position="388"/>
        <end position="399"/>
    </location>
</feature>
<dbReference type="InterPro" id="IPR041569">
    <property type="entry name" value="AAA_lid_3"/>
</dbReference>
<name>A0ABQ4ZI13_9ASTR</name>
<dbReference type="InterPro" id="IPR003593">
    <property type="entry name" value="AAA+_ATPase"/>
</dbReference>
<evidence type="ECO:0000256" key="5">
    <source>
        <dbReference type="RuleBase" id="RU003651"/>
    </source>
</evidence>
<evidence type="ECO:0000256" key="1">
    <source>
        <dbReference type="ARBA" id="ARBA00006914"/>
    </source>
</evidence>
<dbReference type="PANTHER" id="PTHR23073">
    <property type="entry name" value="26S PROTEASOME REGULATORY SUBUNIT"/>
    <property type="match status" value="1"/>
</dbReference>
<evidence type="ECO:0000256" key="2">
    <source>
        <dbReference type="ARBA" id="ARBA00022741"/>
    </source>
</evidence>
<dbReference type="SUPFAM" id="SSF52540">
    <property type="entry name" value="P-loop containing nucleoside triphosphate hydrolases"/>
    <property type="match status" value="1"/>
</dbReference>
<dbReference type="SMART" id="SM00382">
    <property type="entry name" value="AAA"/>
    <property type="match status" value="1"/>
</dbReference>
<comment type="similarity">
    <text evidence="1 5">Belongs to the AAA ATPase family.</text>
</comment>
<keyword evidence="3 5" id="KW-0067">ATP-binding</keyword>
<reference evidence="8" key="2">
    <citation type="submission" date="2022-01" db="EMBL/GenBank/DDBJ databases">
        <authorList>
            <person name="Yamashiro T."/>
            <person name="Shiraishi A."/>
            <person name="Satake H."/>
            <person name="Nakayama K."/>
        </authorList>
    </citation>
    <scope>NUCLEOTIDE SEQUENCE</scope>
</reference>
<keyword evidence="9" id="KW-1185">Reference proteome</keyword>